<reference evidence="5 6" key="1">
    <citation type="submission" date="2014-09" db="EMBL/GenBank/DDBJ databases">
        <title>Sporocytophaga myxococcoides PG-01 genome sequencing.</title>
        <authorList>
            <person name="Liu L."/>
            <person name="Gao P.J."/>
            <person name="Chen G.J."/>
            <person name="Wang L.S."/>
        </authorList>
    </citation>
    <scope>NUCLEOTIDE SEQUENCE [LARGE SCALE GENOMIC DNA]</scope>
    <source>
        <strain evidence="5 6">PG-01</strain>
    </source>
</reference>
<gene>
    <name evidence="5" type="ORF">MYP_4829</name>
</gene>
<evidence type="ECO:0000256" key="3">
    <source>
        <dbReference type="SAM" id="Coils"/>
    </source>
</evidence>
<evidence type="ECO:0008006" key="7">
    <source>
        <dbReference type="Google" id="ProtNLM"/>
    </source>
</evidence>
<keyword evidence="3" id="KW-0175">Coiled coil</keyword>
<feature type="coiled-coil region" evidence="3">
    <location>
        <begin position="48"/>
        <end position="75"/>
    </location>
</feature>
<dbReference type="InterPro" id="IPR005632">
    <property type="entry name" value="Chaperone_Skp"/>
</dbReference>
<keyword evidence="6" id="KW-1185">Reference proteome</keyword>
<name>A0A098LM77_9BACT</name>
<comment type="similarity">
    <text evidence="1">Belongs to the Skp family.</text>
</comment>
<feature type="chain" id="PRO_5001937268" description="Outer membrane chaperone Skp" evidence="4">
    <location>
        <begin position="20"/>
        <end position="177"/>
    </location>
</feature>
<dbReference type="GO" id="GO:0051082">
    <property type="term" value="F:unfolded protein binding"/>
    <property type="evidence" value="ECO:0007669"/>
    <property type="project" value="InterPro"/>
</dbReference>
<dbReference type="Proteomes" id="UP000030185">
    <property type="component" value="Unassembled WGS sequence"/>
</dbReference>
<evidence type="ECO:0000256" key="4">
    <source>
        <dbReference type="SAM" id="SignalP"/>
    </source>
</evidence>
<keyword evidence="2 4" id="KW-0732">Signal</keyword>
<dbReference type="SUPFAM" id="SSF111384">
    <property type="entry name" value="OmpH-like"/>
    <property type="match status" value="1"/>
</dbReference>
<sequence length="177" mass="20660">MRTLGVLFLLCLISFSINAQKFGYIDSDYILKKLPEYSKAEKELNMLSSKWQADIEKMKKEYEKMQTDFKAEEILLTEEMKKERLDTLAGREKAIKEYQKKIFGFEGMIFLKRQELMKPVQDKVFEAVEKVAKSKSLQIIFDKSGDLVMVYTNPIHDYTDYVLEELGLGDPNDTAEK</sequence>
<dbReference type="EMBL" id="BBLT01000014">
    <property type="protein sequence ID" value="GAL87599.1"/>
    <property type="molecule type" value="Genomic_DNA"/>
</dbReference>
<feature type="signal peptide" evidence="4">
    <location>
        <begin position="1"/>
        <end position="19"/>
    </location>
</feature>
<dbReference type="Gene3D" id="3.30.910.20">
    <property type="entry name" value="Skp domain"/>
    <property type="match status" value="1"/>
</dbReference>
<dbReference type="RefSeq" id="WP_045469354.1">
    <property type="nucleotide sequence ID" value="NZ_BBLT01000014.1"/>
</dbReference>
<evidence type="ECO:0000256" key="2">
    <source>
        <dbReference type="ARBA" id="ARBA00022729"/>
    </source>
</evidence>
<dbReference type="Pfam" id="PF03938">
    <property type="entry name" value="OmpH"/>
    <property type="match status" value="1"/>
</dbReference>
<evidence type="ECO:0000256" key="1">
    <source>
        <dbReference type="ARBA" id="ARBA00009091"/>
    </source>
</evidence>
<dbReference type="GO" id="GO:0005829">
    <property type="term" value="C:cytosol"/>
    <property type="evidence" value="ECO:0007669"/>
    <property type="project" value="TreeGrafter"/>
</dbReference>
<protein>
    <recommendedName>
        <fullName evidence="7">Outer membrane chaperone Skp</fullName>
    </recommendedName>
</protein>
<dbReference type="OrthoDB" id="9788552at2"/>
<dbReference type="STRING" id="153721.MYP_4829"/>
<dbReference type="eggNOG" id="COG2825">
    <property type="taxonomic scope" value="Bacteria"/>
</dbReference>
<organism evidence="5 6">
    <name type="scientific">Sporocytophaga myxococcoides</name>
    <dbReference type="NCBI Taxonomy" id="153721"/>
    <lineage>
        <taxon>Bacteria</taxon>
        <taxon>Pseudomonadati</taxon>
        <taxon>Bacteroidota</taxon>
        <taxon>Cytophagia</taxon>
        <taxon>Cytophagales</taxon>
        <taxon>Cytophagaceae</taxon>
        <taxon>Sporocytophaga</taxon>
    </lineage>
</organism>
<dbReference type="PANTHER" id="PTHR35089">
    <property type="entry name" value="CHAPERONE PROTEIN SKP"/>
    <property type="match status" value="1"/>
</dbReference>
<dbReference type="GO" id="GO:0050821">
    <property type="term" value="P:protein stabilization"/>
    <property type="evidence" value="ECO:0007669"/>
    <property type="project" value="TreeGrafter"/>
</dbReference>
<comment type="caution">
    <text evidence="5">The sequence shown here is derived from an EMBL/GenBank/DDBJ whole genome shotgun (WGS) entry which is preliminary data.</text>
</comment>
<dbReference type="InterPro" id="IPR024930">
    <property type="entry name" value="Skp_dom_sf"/>
</dbReference>
<evidence type="ECO:0000313" key="5">
    <source>
        <dbReference type="EMBL" id="GAL87599.1"/>
    </source>
</evidence>
<evidence type="ECO:0000313" key="6">
    <source>
        <dbReference type="Proteomes" id="UP000030185"/>
    </source>
</evidence>
<dbReference type="PANTHER" id="PTHR35089:SF1">
    <property type="entry name" value="CHAPERONE PROTEIN SKP"/>
    <property type="match status" value="1"/>
</dbReference>
<proteinExistence type="inferred from homology"/>
<accession>A0A098LM77</accession>
<dbReference type="SMART" id="SM00935">
    <property type="entry name" value="OmpH"/>
    <property type="match status" value="1"/>
</dbReference>
<dbReference type="AlphaFoldDB" id="A0A098LM77"/>